<evidence type="ECO:0000256" key="7">
    <source>
        <dbReference type="ARBA" id="ARBA00023136"/>
    </source>
</evidence>
<evidence type="ECO:0000313" key="13">
    <source>
        <dbReference type="EMBL" id="AWK04517.1"/>
    </source>
</evidence>
<evidence type="ECO:0000256" key="10">
    <source>
        <dbReference type="SAM" id="Phobius"/>
    </source>
</evidence>
<evidence type="ECO:0000259" key="12">
    <source>
        <dbReference type="Pfam" id="PF13462"/>
    </source>
</evidence>
<organism evidence="13 14">
    <name type="scientific">Flavobacterium crocinum</name>
    <dbReference type="NCBI Taxonomy" id="2183896"/>
    <lineage>
        <taxon>Bacteria</taxon>
        <taxon>Pseudomonadati</taxon>
        <taxon>Bacteroidota</taxon>
        <taxon>Flavobacteriia</taxon>
        <taxon>Flavobacteriales</taxon>
        <taxon>Flavobacteriaceae</taxon>
        <taxon>Flavobacterium</taxon>
    </lineage>
</organism>
<dbReference type="SUPFAM" id="SSF52833">
    <property type="entry name" value="Thioredoxin-like"/>
    <property type="match status" value="1"/>
</dbReference>
<dbReference type="InterPro" id="IPR012336">
    <property type="entry name" value="Thioredoxin-like_fold"/>
</dbReference>
<dbReference type="GO" id="GO:0048038">
    <property type="term" value="F:quinone binding"/>
    <property type="evidence" value="ECO:0007669"/>
    <property type="project" value="UniProtKB-KW"/>
</dbReference>
<feature type="domain" description="Vitamin K epoxide reductase" evidence="11">
    <location>
        <begin position="165"/>
        <end position="293"/>
    </location>
</feature>
<evidence type="ECO:0000256" key="4">
    <source>
        <dbReference type="ARBA" id="ARBA00022719"/>
    </source>
</evidence>
<sequence>MNDQSHYSFMFSYLEKEGINIDFKEFAFQLNTHPDFPSLYAFSDTLKFFKIDNIAASIENKNIDYLPGMFVALLQEDNQAPFLSFIEKSNDRYICSNENYRKSVDEKEFLHIWKNIVLVVEKAEDKLIYNPKRKIAIKQFTLILLFFVVFAITLGFKMSSLYNIYIILGLAGVYLSTETLRQFFGGNSSFAKAVCNSNSSAISNCKTVITSKKTFNLFSLELSDLSIIFFVGQLLSFFLMEIGGMIDYYSFYLLVSLTLTLPVVIYSIYYQNFIEKKWCAICLMIISVLILEAVTLAAVLNIPNHSIFNWIPFMLFFSGFIISIVIWTNLKPFIKDFIALKALNIELFRFKRNYPLFKMALQSSKNYEYYTLESAIIVGNPNAGLKLSLVTNPFCGYCSKTHELIETLVFKYPKDILVNFRFNLDDSADELSKALHYTLIDIYFKEGQFAFMDVIGNWFKNKNLDAFFEKYGKKNYADNKISGFLSKMYQQNKDNELMFTPAIIINNNLFPEMYNREDLVYFINELIDDEELIVNDYKQLQKIK</sequence>
<keyword evidence="5 10" id="KW-1133">Transmembrane helix</keyword>
<dbReference type="Pfam" id="PF13462">
    <property type="entry name" value="Thioredoxin_4"/>
    <property type="match status" value="1"/>
</dbReference>
<feature type="transmembrane region" description="Helical" evidence="10">
    <location>
        <begin position="222"/>
        <end position="243"/>
    </location>
</feature>
<evidence type="ECO:0000256" key="1">
    <source>
        <dbReference type="ARBA" id="ARBA00004141"/>
    </source>
</evidence>
<protein>
    <recommendedName>
        <fullName evidence="15">Vitamin K epoxide reductase domain-containing protein</fullName>
    </recommendedName>
</protein>
<keyword evidence="4" id="KW-0874">Quinone</keyword>
<dbReference type="GO" id="GO:0016491">
    <property type="term" value="F:oxidoreductase activity"/>
    <property type="evidence" value="ECO:0007669"/>
    <property type="project" value="UniProtKB-KW"/>
</dbReference>
<keyword evidence="3 10" id="KW-0812">Transmembrane</keyword>
<evidence type="ECO:0000256" key="8">
    <source>
        <dbReference type="ARBA" id="ARBA00023157"/>
    </source>
</evidence>
<dbReference type="Pfam" id="PF07884">
    <property type="entry name" value="VKOR"/>
    <property type="match status" value="1"/>
</dbReference>
<evidence type="ECO:0000256" key="9">
    <source>
        <dbReference type="ARBA" id="ARBA00023284"/>
    </source>
</evidence>
<dbReference type="GO" id="GO:0016020">
    <property type="term" value="C:membrane"/>
    <property type="evidence" value="ECO:0007669"/>
    <property type="project" value="UniProtKB-SubCell"/>
</dbReference>
<keyword evidence="9" id="KW-0676">Redox-active center</keyword>
<evidence type="ECO:0000256" key="2">
    <source>
        <dbReference type="ARBA" id="ARBA00006214"/>
    </source>
</evidence>
<feature type="transmembrane region" description="Helical" evidence="10">
    <location>
        <begin position="281"/>
        <end position="301"/>
    </location>
</feature>
<dbReference type="InterPro" id="IPR038354">
    <property type="entry name" value="VKOR_sf"/>
</dbReference>
<dbReference type="InterPro" id="IPR012932">
    <property type="entry name" value="VKOR"/>
</dbReference>
<dbReference type="CDD" id="cd12921">
    <property type="entry name" value="VKOR_4"/>
    <property type="match status" value="1"/>
</dbReference>
<dbReference type="Gene3D" id="3.40.30.10">
    <property type="entry name" value="Glutaredoxin"/>
    <property type="match status" value="1"/>
</dbReference>
<evidence type="ECO:0000256" key="6">
    <source>
        <dbReference type="ARBA" id="ARBA00023002"/>
    </source>
</evidence>
<evidence type="ECO:0008006" key="15">
    <source>
        <dbReference type="Google" id="ProtNLM"/>
    </source>
</evidence>
<comment type="similarity">
    <text evidence="2">Belongs to the VKOR family.</text>
</comment>
<dbReference type="KEGG" id="fcr:HYN56_09850"/>
<keyword evidence="6" id="KW-0560">Oxidoreductase</keyword>
<dbReference type="Proteomes" id="UP000245250">
    <property type="component" value="Chromosome"/>
</dbReference>
<feature type="domain" description="Thioredoxin-like fold" evidence="12">
    <location>
        <begin position="374"/>
        <end position="524"/>
    </location>
</feature>
<evidence type="ECO:0000313" key="14">
    <source>
        <dbReference type="Proteomes" id="UP000245250"/>
    </source>
</evidence>
<evidence type="ECO:0000259" key="11">
    <source>
        <dbReference type="Pfam" id="PF07884"/>
    </source>
</evidence>
<dbReference type="OrthoDB" id="1100563at2"/>
<name>A0A2S1YKB4_9FLAO</name>
<dbReference type="RefSeq" id="WP_109192016.1">
    <property type="nucleotide sequence ID" value="NZ_CP029255.1"/>
</dbReference>
<feature type="transmembrane region" description="Helical" evidence="10">
    <location>
        <begin position="135"/>
        <end position="156"/>
    </location>
</feature>
<gene>
    <name evidence="13" type="ORF">HYN56_09850</name>
</gene>
<feature type="transmembrane region" description="Helical" evidence="10">
    <location>
        <begin position="307"/>
        <end position="327"/>
    </location>
</feature>
<comment type="subcellular location">
    <subcellularLocation>
        <location evidence="1">Membrane</location>
        <topology evidence="1">Multi-pass membrane protein</topology>
    </subcellularLocation>
</comment>
<proteinExistence type="inferred from homology"/>
<dbReference type="Gene3D" id="1.20.1440.130">
    <property type="entry name" value="VKOR domain"/>
    <property type="match status" value="1"/>
</dbReference>
<accession>A0A2S1YKB4</accession>
<dbReference type="AlphaFoldDB" id="A0A2S1YKB4"/>
<reference evidence="13 14" key="1">
    <citation type="submission" date="2018-05" db="EMBL/GenBank/DDBJ databases">
        <title>Genome sequencing of Flavobacterium sp. HYN0056.</title>
        <authorList>
            <person name="Yi H."/>
            <person name="Baek C."/>
        </authorList>
    </citation>
    <scope>NUCLEOTIDE SEQUENCE [LARGE SCALE GENOMIC DNA]</scope>
    <source>
        <strain evidence="13 14">HYN0056</strain>
    </source>
</reference>
<evidence type="ECO:0000256" key="3">
    <source>
        <dbReference type="ARBA" id="ARBA00022692"/>
    </source>
</evidence>
<evidence type="ECO:0000256" key="5">
    <source>
        <dbReference type="ARBA" id="ARBA00022989"/>
    </source>
</evidence>
<keyword evidence="8" id="KW-1015">Disulfide bond</keyword>
<keyword evidence="14" id="KW-1185">Reference proteome</keyword>
<keyword evidence="7 10" id="KW-0472">Membrane</keyword>
<dbReference type="InterPro" id="IPR036249">
    <property type="entry name" value="Thioredoxin-like_sf"/>
</dbReference>
<dbReference type="EMBL" id="CP029255">
    <property type="protein sequence ID" value="AWK04517.1"/>
    <property type="molecule type" value="Genomic_DNA"/>
</dbReference>
<feature type="transmembrane region" description="Helical" evidence="10">
    <location>
        <begin position="249"/>
        <end position="269"/>
    </location>
</feature>